<sequence>MRHEPQLPIEAGRLVFRANLREFGRRAGVLAGLADGDKMPLDQAFEDLADLWFQLERSRVGLDLDLPSER</sequence>
<keyword evidence="2" id="KW-1185">Reference proteome</keyword>
<dbReference type="KEGG" id="pbap:Pla133_01970"/>
<dbReference type="EMBL" id="CP036287">
    <property type="protein sequence ID" value="QDU65133.1"/>
    <property type="molecule type" value="Genomic_DNA"/>
</dbReference>
<dbReference type="InterPro" id="IPR055643">
    <property type="entry name" value="DUF7219"/>
</dbReference>
<organism evidence="1 2">
    <name type="scientific">Engelhardtia mirabilis</name>
    <dbReference type="NCBI Taxonomy" id="2528011"/>
    <lineage>
        <taxon>Bacteria</taxon>
        <taxon>Pseudomonadati</taxon>
        <taxon>Planctomycetota</taxon>
        <taxon>Planctomycetia</taxon>
        <taxon>Planctomycetia incertae sedis</taxon>
        <taxon>Engelhardtia</taxon>
    </lineage>
</organism>
<dbReference type="RefSeq" id="WP_145061468.1">
    <property type="nucleotide sequence ID" value="NZ_CP036287.1"/>
</dbReference>
<gene>
    <name evidence="1" type="ORF">Pla133_01970</name>
</gene>
<evidence type="ECO:0000313" key="2">
    <source>
        <dbReference type="Proteomes" id="UP000316921"/>
    </source>
</evidence>
<evidence type="ECO:0000313" key="1">
    <source>
        <dbReference type="EMBL" id="QDU65133.1"/>
    </source>
</evidence>
<accession>A0A518BE31</accession>
<proteinExistence type="predicted"/>
<dbReference type="Proteomes" id="UP000316921">
    <property type="component" value="Chromosome"/>
</dbReference>
<protein>
    <submittedName>
        <fullName evidence="1">Uncharacterized protein</fullName>
    </submittedName>
</protein>
<dbReference type="AlphaFoldDB" id="A0A518BE31"/>
<reference evidence="1 2" key="1">
    <citation type="submission" date="2019-02" db="EMBL/GenBank/DDBJ databases">
        <title>Deep-cultivation of Planctomycetes and their phenomic and genomic characterization uncovers novel biology.</title>
        <authorList>
            <person name="Wiegand S."/>
            <person name="Jogler M."/>
            <person name="Boedeker C."/>
            <person name="Pinto D."/>
            <person name="Vollmers J."/>
            <person name="Rivas-Marin E."/>
            <person name="Kohn T."/>
            <person name="Peeters S.H."/>
            <person name="Heuer A."/>
            <person name="Rast P."/>
            <person name="Oberbeckmann S."/>
            <person name="Bunk B."/>
            <person name="Jeske O."/>
            <person name="Meyerdierks A."/>
            <person name="Storesund J.E."/>
            <person name="Kallscheuer N."/>
            <person name="Luecker S."/>
            <person name="Lage O.M."/>
            <person name="Pohl T."/>
            <person name="Merkel B.J."/>
            <person name="Hornburger P."/>
            <person name="Mueller R.-W."/>
            <person name="Bruemmer F."/>
            <person name="Labrenz M."/>
            <person name="Spormann A.M."/>
            <person name="Op den Camp H."/>
            <person name="Overmann J."/>
            <person name="Amann R."/>
            <person name="Jetten M.S.M."/>
            <person name="Mascher T."/>
            <person name="Medema M.H."/>
            <person name="Devos D.P."/>
            <person name="Kaster A.-K."/>
            <person name="Ovreas L."/>
            <person name="Rohde M."/>
            <person name="Galperin M.Y."/>
            <person name="Jogler C."/>
        </authorList>
    </citation>
    <scope>NUCLEOTIDE SEQUENCE [LARGE SCALE GENOMIC DNA]</scope>
    <source>
        <strain evidence="1 2">Pla133</strain>
    </source>
</reference>
<dbReference type="Pfam" id="PF23856">
    <property type="entry name" value="DUF7219"/>
    <property type="match status" value="1"/>
</dbReference>
<name>A0A518BE31_9BACT</name>